<dbReference type="SUPFAM" id="SSF54427">
    <property type="entry name" value="NTF2-like"/>
    <property type="match status" value="1"/>
</dbReference>
<dbReference type="Pfam" id="PF12680">
    <property type="entry name" value="SnoaL_2"/>
    <property type="match status" value="1"/>
</dbReference>
<organism evidence="2 3">
    <name type="scientific">Rhizobium rhizogenes NBRC 13257</name>
    <dbReference type="NCBI Taxonomy" id="1220581"/>
    <lineage>
        <taxon>Bacteria</taxon>
        <taxon>Pseudomonadati</taxon>
        <taxon>Pseudomonadota</taxon>
        <taxon>Alphaproteobacteria</taxon>
        <taxon>Hyphomicrobiales</taxon>
        <taxon>Rhizobiaceae</taxon>
        <taxon>Rhizobium/Agrobacterium group</taxon>
        <taxon>Rhizobium</taxon>
    </lineage>
</organism>
<feature type="domain" description="SnoaL-like" evidence="1">
    <location>
        <begin position="8"/>
        <end position="104"/>
    </location>
</feature>
<dbReference type="GeneID" id="86848763"/>
<proteinExistence type="predicted"/>
<comment type="caution">
    <text evidence="2">The sequence shown here is derived from an EMBL/GenBank/DDBJ whole genome shotgun (WGS) entry which is preliminary data.</text>
</comment>
<dbReference type="Gene3D" id="3.10.450.50">
    <property type="match status" value="1"/>
</dbReference>
<dbReference type="EMBL" id="BAYX01000001">
    <property type="protein sequence ID" value="GAJ90996.1"/>
    <property type="molecule type" value="Genomic_DNA"/>
</dbReference>
<evidence type="ECO:0000259" key="1">
    <source>
        <dbReference type="Pfam" id="PF12680"/>
    </source>
</evidence>
<protein>
    <recommendedName>
        <fullName evidence="1">SnoaL-like domain-containing protein</fullName>
    </recommendedName>
</protein>
<dbReference type="RefSeq" id="WP_012651699.1">
    <property type="nucleotide sequence ID" value="NZ_BAYX01000001.1"/>
</dbReference>
<reference evidence="2 3" key="1">
    <citation type="submission" date="2014-05" db="EMBL/GenBank/DDBJ databases">
        <title>Whole genome shotgun sequence of Rhizobium rhizogenes NBRC 13257.</title>
        <authorList>
            <person name="Katano-Makiyama Y."/>
            <person name="Hosoyama A."/>
            <person name="Hashimoto M."/>
            <person name="Hosoyama Y."/>
            <person name="Noguchi M."/>
            <person name="Tsuchikane K."/>
            <person name="Kimura A."/>
            <person name="Ohji S."/>
            <person name="Ichikawa N."/>
            <person name="Yamazoe A."/>
            <person name="Fujita N."/>
        </authorList>
    </citation>
    <scope>NUCLEOTIDE SEQUENCE [LARGE SCALE GENOMIC DNA]</scope>
    <source>
        <strain evidence="2 3">NBRC 13257</strain>
    </source>
</reference>
<dbReference type="AlphaFoldDB" id="A0AA87Q1Q1"/>
<name>A0AA87Q1Q1_RHIRH</name>
<dbReference type="Proteomes" id="UP000026941">
    <property type="component" value="Unassembled WGS sequence"/>
</dbReference>
<evidence type="ECO:0000313" key="3">
    <source>
        <dbReference type="Proteomes" id="UP000026941"/>
    </source>
</evidence>
<accession>A0AA87Q1Q1</accession>
<gene>
    <name evidence="2" type="ORF">RRH01S_01_04640</name>
</gene>
<dbReference type="InterPro" id="IPR032710">
    <property type="entry name" value="NTF2-like_dom_sf"/>
</dbReference>
<evidence type="ECO:0000313" key="2">
    <source>
        <dbReference type="EMBL" id="GAJ90996.1"/>
    </source>
</evidence>
<sequence>MTDAKTIAERYIAVWNETDAERRRALITEAWTESCSYIDPLMRGEGREQINALVAAVQDRFPDFRFKLSGSADRHGDNIRFSWDLGPEGSEPLVKGTDFAILDGERLKAVHGFIDQMPAAA</sequence>
<dbReference type="InterPro" id="IPR037401">
    <property type="entry name" value="SnoaL-like"/>
</dbReference>